<evidence type="ECO:0000313" key="3">
    <source>
        <dbReference type="Proteomes" id="UP001642360"/>
    </source>
</evidence>
<sequence>GVWKVYNPQKEKDGEGNVAEERSDKSLQNDTEEFVGNVSKTTPINLETGDHSCKDMENINPQDPFITNFPQAKEFPNIEIPAADKGATFIENPRNFLEVPVTKDPMEWLRRLNERCLFSSFLVDHQYTCREMGEISVDDEMGLMCQKEPPDKGFYSNNYNTYHIELDSHDSDFDNGMQEQCQTSIQPKSF</sequence>
<protein>
    <submittedName>
        <fullName evidence="2">Uncharacterized protein</fullName>
    </submittedName>
</protein>
<proteinExistence type="predicted"/>
<gene>
    <name evidence="2" type="ORF">ILEXP_LOCUS40289</name>
</gene>
<dbReference type="Proteomes" id="UP001642360">
    <property type="component" value="Unassembled WGS sequence"/>
</dbReference>
<accession>A0ABC8TMT5</accession>
<name>A0ABC8TMT5_9AQUA</name>
<feature type="region of interest" description="Disordered" evidence="1">
    <location>
        <begin position="1"/>
        <end position="30"/>
    </location>
</feature>
<comment type="caution">
    <text evidence="2">The sequence shown here is derived from an EMBL/GenBank/DDBJ whole genome shotgun (WGS) entry which is preliminary data.</text>
</comment>
<organism evidence="2 3">
    <name type="scientific">Ilex paraguariensis</name>
    <name type="common">yerba mate</name>
    <dbReference type="NCBI Taxonomy" id="185542"/>
    <lineage>
        <taxon>Eukaryota</taxon>
        <taxon>Viridiplantae</taxon>
        <taxon>Streptophyta</taxon>
        <taxon>Embryophyta</taxon>
        <taxon>Tracheophyta</taxon>
        <taxon>Spermatophyta</taxon>
        <taxon>Magnoliopsida</taxon>
        <taxon>eudicotyledons</taxon>
        <taxon>Gunneridae</taxon>
        <taxon>Pentapetalae</taxon>
        <taxon>asterids</taxon>
        <taxon>campanulids</taxon>
        <taxon>Aquifoliales</taxon>
        <taxon>Aquifoliaceae</taxon>
        <taxon>Ilex</taxon>
    </lineage>
</organism>
<dbReference type="EMBL" id="CAUOFW020005580">
    <property type="protein sequence ID" value="CAK9170783.1"/>
    <property type="molecule type" value="Genomic_DNA"/>
</dbReference>
<feature type="compositionally biased region" description="Basic and acidic residues" evidence="1">
    <location>
        <begin position="9"/>
        <end position="27"/>
    </location>
</feature>
<evidence type="ECO:0000313" key="2">
    <source>
        <dbReference type="EMBL" id="CAK9170783.1"/>
    </source>
</evidence>
<evidence type="ECO:0000256" key="1">
    <source>
        <dbReference type="SAM" id="MobiDB-lite"/>
    </source>
</evidence>
<dbReference type="AlphaFoldDB" id="A0ABC8TMT5"/>
<keyword evidence="3" id="KW-1185">Reference proteome</keyword>
<reference evidence="2 3" key="1">
    <citation type="submission" date="2024-02" db="EMBL/GenBank/DDBJ databases">
        <authorList>
            <person name="Vignale AGUSTIN F."/>
            <person name="Sosa J E."/>
            <person name="Modenutti C."/>
        </authorList>
    </citation>
    <scope>NUCLEOTIDE SEQUENCE [LARGE SCALE GENOMIC DNA]</scope>
</reference>
<feature type="non-terminal residue" evidence="2">
    <location>
        <position position="1"/>
    </location>
</feature>